<dbReference type="PANTHER" id="PTHR43318">
    <property type="entry name" value="UDP-N-ACETYLGLUCOSAMINE 4,6-DEHYDRATASE"/>
    <property type="match status" value="1"/>
</dbReference>
<evidence type="ECO:0000313" key="5">
    <source>
        <dbReference type="Proteomes" id="UP000219621"/>
    </source>
</evidence>
<dbReference type="InterPro" id="IPR036291">
    <property type="entry name" value="NAD(P)-bd_dom_sf"/>
</dbReference>
<evidence type="ECO:0000259" key="3">
    <source>
        <dbReference type="Pfam" id="PF02719"/>
    </source>
</evidence>
<dbReference type="SUPFAM" id="SSF53335">
    <property type="entry name" value="S-adenosyl-L-methionine-dependent methyltransferases"/>
    <property type="match status" value="1"/>
</dbReference>
<accession>A0A286GUM2</accession>
<proteinExistence type="inferred from homology"/>
<dbReference type="AlphaFoldDB" id="A0A286GUM2"/>
<protein>
    <submittedName>
        <fullName evidence="4">O-antigen biosynthesis protein WbqV</fullName>
    </submittedName>
</protein>
<feature type="domain" description="Polysaccharide biosynthesis protein CapD-like" evidence="3">
    <location>
        <begin position="295"/>
        <end position="571"/>
    </location>
</feature>
<dbReference type="SUPFAM" id="SSF51735">
    <property type="entry name" value="NAD(P)-binding Rossmann-fold domains"/>
    <property type="match status" value="1"/>
</dbReference>
<keyword evidence="2" id="KW-0812">Transmembrane</keyword>
<feature type="transmembrane region" description="Helical" evidence="2">
    <location>
        <begin position="12"/>
        <end position="32"/>
    </location>
</feature>
<dbReference type="InterPro" id="IPR003869">
    <property type="entry name" value="Polysac_CapD-like"/>
</dbReference>
<dbReference type="PANTHER" id="PTHR43318:SF1">
    <property type="entry name" value="POLYSACCHARIDE BIOSYNTHESIS PROTEIN EPSC-RELATED"/>
    <property type="match status" value="1"/>
</dbReference>
<keyword evidence="2" id="KW-1133">Transmembrane helix</keyword>
<gene>
    <name evidence="4" type="ORF">SAMN05421508_10895</name>
</gene>
<evidence type="ECO:0000256" key="2">
    <source>
        <dbReference type="SAM" id="Phobius"/>
    </source>
</evidence>
<name>A0A286GUM2_9PROT</name>
<keyword evidence="2" id="KW-0472">Membrane</keyword>
<evidence type="ECO:0000256" key="1">
    <source>
        <dbReference type="ARBA" id="ARBA00007430"/>
    </source>
</evidence>
<dbReference type="RefSeq" id="WP_322090857.1">
    <property type="nucleotide sequence ID" value="NZ_OCNJ01000008.1"/>
</dbReference>
<feature type="transmembrane region" description="Helical" evidence="2">
    <location>
        <begin position="47"/>
        <end position="68"/>
    </location>
</feature>
<dbReference type="EMBL" id="OCNJ01000008">
    <property type="protein sequence ID" value="SOD98819.1"/>
    <property type="molecule type" value="Genomic_DNA"/>
</dbReference>
<evidence type="ECO:0000313" key="4">
    <source>
        <dbReference type="EMBL" id="SOD98819.1"/>
    </source>
</evidence>
<dbReference type="InterPro" id="IPR051203">
    <property type="entry name" value="Polysaccharide_Synthase-Rel"/>
</dbReference>
<dbReference type="InterPro" id="IPR029063">
    <property type="entry name" value="SAM-dependent_MTases_sf"/>
</dbReference>
<dbReference type="Pfam" id="PF02719">
    <property type="entry name" value="Polysacc_synt_2"/>
    <property type="match status" value="1"/>
</dbReference>
<sequence>MKFNASAFRKANYVFLHDLVMAAASFVLSLYLRLDDILFDFIPPETLVRWTLLFTALCGIAFWSHGMYRSIWRYASLRDLMTIGRAVTLAILVFLGVMFLWTRLEGLPRSALLINWFVLLFMLGAPRFLYRLMKDGLIGVFAEDGNPRVPVLLIGAGDGADLFIRDARRENAPYRVVGMLSFKPGRVGRDIQGVRVLGSVDTLRETVEKLAARGDRPQRVILTRPPLERSQLKALFDVCDSLGLGLARLPELSALKQGMADKLELRPIAIEDLLGRPQAVLDRPAMQALVQGRRVLVTGAGGSIGSELVRQVAALGPAELVLVENSEFALYTIDTEMRERHPALPVRPLIADVRDRRRIAEVFGAQRPELVFHAAALKHVPMVESNPVEGVLTNVGGTRIVADGCIAHGVELMVLISTDKAVNPTNVMGATKRIAERYCQTRDTAGGAGTQFVTVRFGNVLGSTGSVVPLFRRQLENGGPLTVTHPDMTRYFMTIREAVELVLQASAYGFRQPEFRGRIFVLDMGEPVKIVDLARQMIRLAGLRPEEDVKIVFTGLRPGEKLFEEIFHGAEPPLPTGRQGILLAAVRGGDAAAVAEAVDALEAAARAGDAAAVLDGVRAMVPEYAPSSPVALPEKVTP</sequence>
<comment type="similarity">
    <text evidence="1">Belongs to the polysaccharide synthase family.</text>
</comment>
<feature type="transmembrane region" description="Helical" evidence="2">
    <location>
        <begin position="80"/>
        <end position="101"/>
    </location>
</feature>
<dbReference type="CDD" id="cd05237">
    <property type="entry name" value="UDP_invert_4-6DH_SDR_e"/>
    <property type="match status" value="1"/>
</dbReference>
<keyword evidence="5" id="KW-1185">Reference proteome</keyword>
<dbReference type="Proteomes" id="UP000219621">
    <property type="component" value="Unassembled WGS sequence"/>
</dbReference>
<reference evidence="4 5" key="1">
    <citation type="submission" date="2017-09" db="EMBL/GenBank/DDBJ databases">
        <authorList>
            <person name="Ehlers B."/>
            <person name="Leendertz F.H."/>
        </authorList>
    </citation>
    <scope>NUCLEOTIDE SEQUENCE [LARGE SCALE GENOMIC DNA]</scope>
    <source>
        <strain evidence="4 5">USBA 140</strain>
    </source>
</reference>
<organism evidence="4 5">
    <name type="scientific">Caenispirillum bisanense</name>
    <dbReference type="NCBI Taxonomy" id="414052"/>
    <lineage>
        <taxon>Bacteria</taxon>
        <taxon>Pseudomonadati</taxon>
        <taxon>Pseudomonadota</taxon>
        <taxon>Alphaproteobacteria</taxon>
        <taxon>Rhodospirillales</taxon>
        <taxon>Novispirillaceae</taxon>
        <taxon>Caenispirillum</taxon>
    </lineage>
</organism>
<dbReference type="Gene3D" id="3.40.50.720">
    <property type="entry name" value="NAD(P)-binding Rossmann-like Domain"/>
    <property type="match status" value="2"/>
</dbReference>